<evidence type="ECO:0008006" key="2">
    <source>
        <dbReference type="Google" id="ProtNLM"/>
    </source>
</evidence>
<name>A0A1B6G4X5_9HEMI</name>
<proteinExistence type="predicted"/>
<dbReference type="AlphaFoldDB" id="A0A1B6G4X5"/>
<protein>
    <recommendedName>
        <fullName evidence="2">Fanconi Anaemia group E protein C-terminal domain-containing protein</fullName>
    </recommendedName>
</protein>
<dbReference type="EMBL" id="GECZ01012283">
    <property type="protein sequence ID" value="JAS57486.1"/>
    <property type="molecule type" value="Transcribed_RNA"/>
</dbReference>
<gene>
    <name evidence="1" type="ORF">g.11745</name>
</gene>
<reference evidence="1" key="1">
    <citation type="submission" date="2015-11" db="EMBL/GenBank/DDBJ databases">
        <title>De novo transcriptome assembly of four potential Pierce s Disease insect vectors from Arizona vineyards.</title>
        <authorList>
            <person name="Tassone E.E."/>
        </authorList>
    </citation>
    <scope>NUCLEOTIDE SEQUENCE</scope>
</reference>
<organism evidence="1">
    <name type="scientific">Cuerna arida</name>
    <dbReference type="NCBI Taxonomy" id="1464854"/>
    <lineage>
        <taxon>Eukaryota</taxon>
        <taxon>Metazoa</taxon>
        <taxon>Ecdysozoa</taxon>
        <taxon>Arthropoda</taxon>
        <taxon>Hexapoda</taxon>
        <taxon>Insecta</taxon>
        <taxon>Pterygota</taxon>
        <taxon>Neoptera</taxon>
        <taxon>Paraneoptera</taxon>
        <taxon>Hemiptera</taxon>
        <taxon>Auchenorrhyncha</taxon>
        <taxon>Membracoidea</taxon>
        <taxon>Cicadellidae</taxon>
        <taxon>Cicadellinae</taxon>
        <taxon>Proconiini</taxon>
        <taxon>Cuerna</taxon>
    </lineage>
</organism>
<sequence length="349" mass="38665">MDQILTEKDLINKGHCWGEWTFSISDDTINEKIASLPRMKKEGNCSTWSNLFSLVQTKSKVDDLNCSVVNNVPSTSSESHHTVEESKVPDTEAELGENIVTSSMEELSVSLVELCNQLGPKLRVGTAGVKDEMKILTTDLKKLRSESLTLLMENTWSQLHSDGCKLCFCIPFITSSDLCEILCQRILLPWMSESLPSRLEQLSEILSPEGEIVCVTLVAPLLRLEDSPLVHDLLNLEDFMSSMSRKHWTVLLREFLSGLGELHKWQVSALATIVQHAEPTCDILFILVQLMSATGSTFAQSREFGALIVAVANHLKADSGSLVSQLKLIANNYKGSLKFKALKVLADVS</sequence>
<accession>A0A1B6G4X5</accession>
<evidence type="ECO:0000313" key="1">
    <source>
        <dbReference type="EMBL" id="JAS57486.1"/>
    </source>
</evidence>